<evidence type="ECO:0000313" key="5">
    <source>
        <dbReference type="Proteomes" id="UP000236165"/>
    </source>
</evidence>
<geneLocation type="plasmid" evidence="3 6">
    <name>unnamed2</name>
</geneLocation>
<evidence type="ECO:0000313" key="4">
    <source>
        <dbReference type="Proteomes" id="UP000194131"/>
    </source>
</evidence>
<dbReference type="EMBL" id="MKZQ01000056">
    <property type="protein sequence ID" value="PJN68257.1"/>
    <property type="molecule type" value="Genomic_DNA"/>
</dbReference>
<dbReference type="AlphaFoldDB" id="A0AAP7W3Z3"/>
<reference evidence="1 4" key="2">
    <citation type="submission" date="2016-12" db="EMBL/GenBank/DDBJ databases">
        <title>Genome Sequences of Twelve Sporeforming Bacillus Species Isolated from Foods.</title>
        <authorList>
            <person name="De Jong A."/>
            <person name="Holsappel S."/>
            <person name="Kuipers O.P."/>
        </authorList>
    </citation>
    <scope>NUCLEOTIDE SEQUENCE [LARGE SCALE GENOMIC DNA]</scope>
    <source>
        <strain evidence="1 4">S3E15</strain>
    </source>
</reference>
<proteinExistence type="predicted"/>
<evidence type="ECO:0000313" key="6">
    <source>
        <dbReference type="Proteomes" id="UP000596196"/>
    </source>
</evidence>
<dbReference type="RefSeq" id="WP_002187481.1">
    <property type="nucleotide sequence ID" value="NZ_CP009691.1"/>
</dbReference>
<dbReference type="EMBL" id="MRWU01000044">
    <property type="protein sequence ID" value="OSX87044.1"/>
    <property type="molecule type" value="Genomic_DNA"/>
</dbReference>
<dbReference type="Proteomes" id="UP000236165">
    <property type="component" value="Unassembled WGS sequence"/>
</dbReference>
<dbReference type="Proteomes" id="UP000596196">
    <property type="component" value="Plasmid unnamed2"/>
</dbReference>
<keyword evidence="3" id="KW-0614">Plasmid</keyword>
<reference evidence="3 6" key="3">
    <citation type="submission" date="2020-12" db="EMBL/GenBank/DDBJ databases">
        <title>FDA dAtabase for Regulatory Grade micrObial Sequences (FDA-ARGOS): Supporting development and validation of Infectious Disease Dx tests.</title>
        <authorList>
            <person name="Nelson B."/>
            <person name="Plummer A."/>
            <person name="Tallon L."/>
            <person name="Sadzewicz L."/>
            <person name="Zhao X."/>
            <person name="Boylan J."/>
            <person name="Ott S."/>
            <person name="Bowen H."/>
            <person name="Vavikolanu K."/>
            <person name="Mehta A."/>
            <person name="Aluvathingal J."/>
            <person name="Nadendla S."/>
            <person name="Myers T."/>
            <person name="Yan Y."/>
            <person name="Sichtig H."/>
        </authorList>
    </citation>
    <scope>NUCLEOTIDE SEQUENCE [LARGE SCALE GENOMIC DNA]</scope>
    <source>
        <strain evidence="3 6">FDAARGOS_924</strain>
        <plasmid evidence="3 6">unnamed2</plasmid>
    </source>
</reference>
<evidence type="ECO:0000313" key="1">
    <source>
        <dbReference type="EMBL" id="OSX87044.1"/>
    </source>
</evidence>
<evidence type="ECO:0000313" key="2">
    <source>
        <dbReference type="EMBL" id="PJN68257.1"/>
    </source>
</evidence>
<dbReference type="InterPro" id="IPR049585">
    <property type="entry name" value="CdiI_EcoliA0-like"/>
</dbReference>
<dbReference type="Proteomes" id="UP000194131">
    <property type="component" value="Unassembled WGS sequence"/>
</dbReference>
<organism evidence="1 4">
    <name type="scientific">Bacillus mycoides</name>
    <dbReference type="NCBI Taxonomy" id="1405"/>
    <lineage>
        <taxon>Bacteria</taxon>
        <taxon>Bacillati</taxon>
        <taxon>Bacillota</taxon>
        <taxon>Bacilli</taxon>
        <taxon>Bacillales</taxon>
        <taxon>Bacillaceae</taxon>
        <taxon>Bacillus</taxon>
        <taxon>Bacillus cereus group</taxon>
    </lineage>
</organism>
<evidence type="ECO:0000313" key="3">
    <source>
        <dbReference type="EMBL" id="QQA13689.1"/>
    </source>
</evidence>
<name>A0AAP7W3Z3_BACMY</name>
<gene>
    <name evidence="2" type="ORF">BACWE_42250</name>
    <name evidence="3" type="ORF">I6G81_00320</name>
    <name evidence="1" type="ORF">S3E15_04469</name>
</gene>
<keyword evidence="6" id="KW-1185">Reference proteome</keyword>
<dbReference type="KEGG" id="bmyo:BG05_5684"/>
<dbReference type="EMBL" id="CP065876">
    <property type="protein sequence ID" value="QQA13689.1"/>
    <property type="molecule type" value="Genomic_DNA"/>
</dbReference>
<protein>
    <submittedName>
        <fullName evidence="1">Uncharacterized protein</fullName>
    </submittedName>
</protein>
<accession>A0AAP7W3Z3</accession>
<dbReference type="Pfam" id="PF24172">
    <property type="entry name" value="CdiI_ImmP"/>
    <property type="match status" value="1"/>
</dbReference>
<reference evidence="2 5" key="1">
    <citation type="submission" date="2016-10" db="EMBL/GenBank/DDBJ databases">
        <title>Genome Sequence of Bacillus weihenstephanensis GM6LP.</title>
        <authorList>
            <person name="Poehlein A."/>
            <person name="Wemheuer F."/>
            <person name="Hollensteiner J."/>
            <person name="Wemheuer B."/>
        </authorList>
    </citation>
    <scope>NUCLEOTIDE SEQUENCE [LARGE SCALE GENOMIC DNA]</scope>
    <source>
        <strain evidence="2 5">GM6LP</strain>
    </source>
</reference>
<sequence length="59" mass="6908">MGTLLEECIETLGQNIRILSKEEREMVLINFETNFYITQGGRIEWSKITQCIEINTIDE</sequence>